<organism evidence="3 4">
    <name type="scientific">Globodera rostochiensis</name>
    <name type="common">Golden nematode worm</name>
    <name type="synonym">Heterodera rostochiensis</name>
    <dbReference type="NCBI Taxonomy" id="31243"/>
    <lineage>
        <taxon>Eukaryota</taxon>
        <taxon>Metazoa</taxon>
        <taxon>Ecdysozoa</taxon>
        <taxon>Nematoda</taxon>
        <taxon>Chromadorea</taxon>
        <taxon>Rhabditida</taxon>
        <taxon>Tylenchina</taxon>
        <taxon>Tylenchomorpha</taxon>
        <taxon>Tylenchoidea</taxon>
        <taxon>Heteroderidae</taxon>
        <taxon>Heteroderinae</taxon>
        <taxon>Globodera</taxon>
    </lineage>
</organism>
<feature type="region of interest" description="Disordered" evidence="2">
    <location>
        <begin position="150"/>
        <end position="185"/>
    </location>
</feature>
<proteinExistence type="inferred from homology"/>
<feature type="compositionally biased region" description="Polar residues" evidence="2">
    <location>
        <begin position="96"/>
        <end position="108"/>
    </location>
</feature>
<name>A0A914HNI1_GLORO</name>
<accession>A0A914HNI1</accession>
<feature type="region of interest" description="Disordered" evidence="2">
    <location>
        <begin position="78"/>
        <end position="115"/>
    </location>
</feature>
<evidence type="ECO:0000256" key="1">
    <source>
        <dbReference type="ARBA" id="ARBA00006175"/>
    </source>
</evidence>
<sequence>MSITKFDRQNTQIGQIEPNSIDQNPPLTESDQSDNAKNGDEQNDLDGCEHGASQRGNAAQITNEELFDFEMQQRFRGGGATGVYSGERGGDPVSGRRQQLSRSAQMHPTPTFFFPGSQGLRTAVVIPTSTGYHRHASGERIRQWDGLGLAASSSPTKQNRNPVRLPNPTTRANSPESEEQRDVQPCPARLQFPQGSSSLQIPVGIRRQFLRRLSQEREHTYDLAQLIAHWNPALSLAFLSREMFYSPLLA</sequence>
<dbReference type="Proteomes" id="UP000887572">
    <property type="component" value="Unplaced"/>
</dbReference>
<dbReference type="InterPro" id="IPR022357">
    <property type="entry name" value="MIP_CS"/>
</dbReference>
<comment type="similarity">
    <text evidence="1">Belongs to the MIP/aquaporin (TC 1.A.8) family.</text>
</comment>
<feature type="compositionally biased region" description="Polar residues" evidence="2">
    <location>
        <begin position="151"/>
        <end position="175"/>
    </location>
</feature>
<evidence type="ECO:0000313" key="4">
    <source>
        <dbReference type="WBParaSite" id="Gr19_v10_g2418.t1"/>
    </source>
</evidence>
<feature type="compositionally biased region" description="Polar residues" evidence="2">
    <location>
        <begin position="9"/>
        <end position="36"/>
    </location>
</feature>
<keyword evidence="3" id="KW-1185">Reference proteome</keyword>
<evidence type="ECO:0000313" key="3">
    <source>
        <dbReference type="Proteomes" id="UP000887572"/>
    </source>
</evidence>
<dbReference type="AlphaFoldDB" id="A0A914HNI1"/>
<dbReference type="WBParaSite" id="Gr19_v10_g2418.t1">
    <property type="protein sequence ID" value="Gr19_v10_g2418.t1"/>
    <property type="gene ID" value="Gr19_v10_g2418"/>
</dbReference>
<feature type="region of interest" description="Disordered" evidence="2">
    <location>
        <begin position="1"/>
        <end position="56"/>
    </location>
</feature>
<evidence type="ECO:0000256" key="2">
    <source>
        <dbReference type="SAM" id="MobiDB-lite"/>
    </source>
</evidence>
<dbReference type="PROSITE" id="PS00221">
    <property type="entry name" value="MIP"/>
    <property type="match status" value="1"/>
</dbReference>
<protein>
    <submittedName>
        <fullName evidence="4">Uncharacterized protein</fullName>
    </submittedName>
</protein>
<reference evidence="4" key="1">
    <citation type="submission" date="2022-11" db="UniProtKB">
        <authorList>
            <consortium name="WormBaseParasite"/>
        </authorList>
    </citation>
    <scope>IDENTIFICATION</scope>
</reference>